<name>A0AA37HNE7_9HYPH</name>
<reference evidence="2" key="2">
    <citation type="submission" date="2021-08" db="EMBL/GenBank/DDBJ databases">
        <authorList>
            <person name="Tani A."/>
            <person name="Ola A."/>
            <person name="Ogura Y."/>
            <person name="Katsura K."/>
            <person name="Hayashi T."/>
        </authorList>
    </citation>
    <scope>NUCLEOTIDE SEQUENCE</scope>
    <source>
        <strain evidence="2">NBRC 103626</strain>
    </source>
</reference>
<feature type="transmembrane region" description="Helical" evidence="1">
    <location>
        <begin position="663"/>
        <end position="686"/>
    </location>
</feature>
<keyword evidence="1" id="KW-0472">Membrane</keyword>
<dbReference type="AlphaFoldDB" id="A0AA37HNE7"/>
<keyword evidence="3" id="KW-1185">Reference proteome</keyword>
<reference evidence="2" key="1">
    <citation type="journal article" date="2016" name="Front. Microbiol.">
        <title>Genome Sequence of the Piezophilic, Mesophilic Sulfate-Reducing Bacterium Desulfovibrio indicus J2T.</title>
        <authorList>
            <person name="Cao J."/>
            <person name="Maignien L."/>
            <person name="Shao Z."/>
            <person name="Alain K."/>
            <person name="Jebbar M."/>
        </authorList>
    </citation>
    <scope>NUCLEOTIDE SEQUENCE</scope>
    <source>
        <strain evidence="2">NBRC 103626</strain>
    </source>
</reference>
<evidence type="ECO:0000313" key="2">
    <source>
        <dbReference type="EMBL" id="GJD78790.1"/>
    </source>
</evidence>
<feature type="transmembrane region" description="Helical" evidence="1">
    <location>
        <begin position="12"/>
        <end position="31"/>
    </location>
</feature>
<dbReference type="SUPFAM" id="SSF52317">
    <property type="entry name" value="Class I glutamine amidotransferase-like"/>
    <property type="match status" value="1"/>
</dbReference>
<proteinExistence type="predicted"/>
<dbReference type="PANTHER" id="PTHR37947:SF1">
    <property type="entry name" value="BLL2462 PROTEIN"/>
    <property type="match status" value="1"/>
</dbReference>
<protein>
    <recommendedName>
        <fullName evidence="4">Glutamine amidotransferase domain-containing protein</fullName>
    </recommendedName>
</protein>
<dbReference type="PANTHER" id="PTHR37947">
    <property type="entry name" value="BLL2462 PROTEIN"/>
    <property type="match status" value="1"/>
</dbReference>
<evidence type="ECO:0008006" key="4">
    <source>
        <dbReference type="Google" id="ProtNLM"/>
    </source>
</evidence>
<evidence type="ECO:0000256" key="1">
    <source>
        <dbReference type="SAM" id="Phobius"/>
    </source>
</evidence>
<dbReference type="EMBL" id="BPQM01000042">
    <property type="protein sequence ID" value="GJD78790.1"/>
    <property type="molecule type" value="Genomic_DNA"/>
</dbReference>
<organism evidence="2 3">
    <name type="scientific">Methylobacterium gregans</name>
    <dbReference type="NCBI Taxonomy" id="374424"/>
    <lineage>
        <taxon>Bacteria</taxon>
        <taxon>Pseudomonadati</taxon>
        <taxon>Pseudomonadota</taxon>
        <taxon>Alphaproteobacteria</taxon>
        <taxon>Hyphomicrobiales</taxon>
        <taxon>Methylobacteriaceae</taxon>
        <taxon>Methylobacterium</taxon>
    </lineage>
</organism>
<feature type="transmembrane region" description="Helical" evidence="1">
    <location>
        <begin position="38"/>
        <end position="57"/>
    </location>
</feature>
<keyword evidence="1" id="KW-0812">Transmembrane</keyword>
<dbReference type="InterPro" id="IPR029062">
    <property type="entry name" value="Class_I_gatase-like"/>
</dbReference>
<dbReference type="RefSeq" id="WP_238302481.1">
    <property type="nucleotide sequence ID" value="NZ_BPQM01000042.1"/>
</dbReference>
<gene>
    <name evidence="2" type="ORF">NBEOAGPD_2009</name>
</gene>
<comment type="caution">
    <text evidence="2">The sequence shown here is derived from an EMBL/GenBank/DDBJ whole genome shotgun (WGS) entry which is preliminary data.</text>
</comment>
<dbReference type="Proteomes" id="UP001055108">
    <property type="component" value="Unassembled WGS sequence"/>
</dbReference>
<keyword evidence="1" id="KW-1133">Transmembrane helix</keyword>
<evidence type="ECO:0000313" key="3">
    <source>
        <dbReference type="Proteomes" id="UP001055108"/>
    </source>
</evidence>
<sequence length="695" mass="75092">MLSLSFTPLLPWPVLAGLGIVVALLGLLAVASRGRVGLLRVLVLALVLAALANPALVREDREPVKDVAAVIVDRSGSQSLGDRPQMTDQVRAELQRRFGALTNIEPRFIDVPDARDGDDGTKLFAALGQALADVPPERLAGIVMLTDGVVHDIPASMAALGLKAPLHVLVTGHADERDRQIKLLEAPRFGIVGKDLTIRAEVMERGGTGSAVVTVRRDGEEIDRRSVATDRPFALTTRIEHGGPNVVEIEVEPLPGELTTVNNRAVLPIEGIREKLRVLLVSGEPHQGERTWRNLLKSDANVDLVHFTILRPPEKQDGTPISELSLIAFPTRELFVQKIKDFDLIIFDRYANQSVLPQAYFDNIVRYVREGGALLIAAGPEFAGPASLARTRLAGILPGDPNGRVVERPYKATPTQVGQRHPVTRLLPGAQADGPPAWGDWLRIVASQTRAGVQPILSGADNLPLLALNREDKGRVALLLSDHAWLWARGYQEGGPYLDLLRRLAHWLMKEPALEEEALRAQMTGHGREVRVERQTMADAAEPVTVTGPTGRERTLTLSPAEAGLFSATFEAQELGLHTLRSGNLVAFVSVGPANPRELTDVFSDTERLRPVAEGASGSIRRVAEAGGISVPRLQSVRGGRLAGADWIGFRPSDSAIIRGVEVYPLALGLWALVGLAAAVLAMWLVEGRRGRASP</sequence>
<dbReference type="Gene3D" id="3.40.50.880">
    <property type="match status" value="1"/>
</dbReference>
<accession>A0AA37HNE7</accession>